<dbReference type="STRING" id="871741.SAMN05192570_1313"/>
<evidence type="ECO:0000313" key="3">
    <source>
        <dbReference type="EMBL" id="SFS44172.1"/>
    </source>
</evidence>
<feature type="chain" id="PRO_5011648054" evidence="1">
    <location>
        <begin position="25"/>
        <end position="428"/>
    </location>
</feature>
<protein>
    <submittedName>
        <fullName evidence="3">Pro-Hyp dipeptidase. Metallo peptidase. MEROPS family M38</fullName>
    </submittedName>
</protein>
<dbReference type="Gene3D" id="3.20.20.140">
    <property type="entry name" value="Metal-dependent hydrolases"/>
    <property type="match status" value="1"/>
</dbReference>
<dbReference type="CDD" id="cd01299">
    <property type="entry name" value="Met_dep_hydrolase_A"/>
    <property type="match status" value="1"/>
</dbReference>
<dbReference type="EMBL" id="FOZV01000002">
    <property type="protein sequence ID" value="SFS44172.1"/>
    <property type="molecule type" value="Genomic_DNA"/>
</dbReference>
<dbReference type="InterPro" id="IPR051781">
    <property type="entry name" value="Metallo-dep_Hydrolase"/>
</dbReference>
<dbReference type="GO" id="GO:0016810">
    <property type="term" value="F:hydrolase activity, acting on carbon-nitrogen (but not peptide) bonds"/>
    <property type="evidence" value="ECO:0007669"/>
    <property type="project" value="InterPro"/>
</dbReference>
<accession>A0A1I6PVH6</accession>
<feature type="signal peptide" evidence="1">
    <location>
        <begin position="1"/>
        <end position="24"/>
    </location>
</feature>
<dbReference type="SUPFAM" id="SSF51556">
    <property type="entry name" value="Metallo-dependent hydrolases"/>
    <property type="match status" value="1"/>
</dbReference>
<evidence type="ECO:0000259" key="2">
    <source>
        <dbReference type="Pfam" id="PF01979"/>
    </source>
</evidence>
<proteinExistence type="predicted"/>
<reference evidence="4" key="1">
    <citation type="submission" date="2016-10" db="EMBL/GenBank/DDBJ databases">
        <authorList>
            <person name="Varghese N."/>
            <person name="Submissions S."/>
        </authorList>
    </citation>
    <scope>NUCLEOTIDE SEQUENCE [LARGE SCALE GENOMIC DNA]</scope>
    <source>
        <strain evidence="4">CGMCC 1.10683</strain>
    </source>
</reference>
<dbReference type="InterPro" id="IPR011059">
    <property type="entry name" value="Metal-dep_hydrolase_composite"/>
</dbReference>
<dbReference type="InterPro" id="IPR032466">
    <property type="entry name" value="Metal_Hydrolase"/>
</dbReference>
<name>A0A1I6PVH6_9CAUL</name>
<dbReference type="Proteomes" id="UP000198788">
    <property type="component" value="Unassembled WGS sequence"/>
</dbReference>
<dbReference type="InterPro" id="IPR057744">
    <property type="entry name" value="OTAase-like"/>
</dbReference>
<dbReference type="PANTHER" id="PTHR43135">
    <property type="entry name" value="ALPHA-D-RIBOSE 1-METHYLPHOSPHONATE 5-TRIPHOSPHATE DIPHOSPHATASE"/>
    <property type="match status" value="1"/>
</dbReference>
<evidence type="ECO:0000313" key="4">
    <source>
        <dbReference type="Proteomes" id="UP000198788"/>
    </source>
</evidence>
<dbReference type="PANTHER" id="PTHR43135:SF3">
    <property type="entry name" value="ALPHA-D-RIBOSE 1-METHYLPHOSPHONATE 5-TRIPHOSPHATE DIPHOSPHATASE"/>
    <property type="match status" value="1"/>
</dbReference>
<evidence type="ECO:0000256" key="1">
    <source>
        <dbReference type="SAM" id="SignalP"/>
    </source>
</evidence>
<dbReference type="PROSITE" id="PS51257">
    <property type="entry name" value="PROKAR_LIPOPROTEIN"/>
    <property type="match status" value="1"/>
</dbReference>
<dbReference type="OrthoDB" id="8098664at2"/>
<dbReference type="RefSeq" id="WP_092308023.1">
    <property type="nucleotide sequence ID" value="NZ_FOZV01000002.1"/>
</dbReference>
<dbReference type="Pfam" id="PF01979">
    <property type="entry name" value="Amidohydro_1"/>
    <property type="match status" value="1"/>
</dbReference>
<sequence>MLHRLAAAAAALVVSCGFAVPAAADTLVITADRMVDVERGRYIDNPVVVVIDGRIVSVGTTLPTELAADAERLDLPGLTLLPGLIDMHVHLASTPYVSGWRELDYADDFGPILQVPHARANLDAGFTTVRNLGGPPFADVALMQAIEGGFVEGPRVVPSGASISATGGHCDETGFPYSMRRTSDFVADGPEAMRRVVREVRKYGARAIKICATGGVFSRNTEPGQQQLSFEELKAAADEAHMWGLRVAAHAHGADGIREAIRAGIDTIEHASMIDAEGVRLAVEHGTWLSMDIFNTDFTQETGTEFGVTEDNLRKDREIAQIQRDNFRRAHEAGARMVFGSDAAIYPHGLNARQFAVMVEYGMTPAEAIRAATWNAAQALGMERDVGAVAVGRYGDLIAVAGDPLADVRALEAVAVVVKGGEVVKDAR</sequence>
<feature type="domain" description="Amidohydrolase-related" evidence="2">
    <location>
        <begin position="79"/>
        <end position="424"/>
    </location>
</feature>
<gene>
    <name evidence="3" type="ORF">SAMN05192570_1313</name>
</gene>
<dbReference type="SUPFAM" id="SSF51338">
    <property type="entry name" value="Composite domain of metallo-dependent hydrolases"/>
    <property type="match status" value="1"/>
</dbReference>
<dbReference type="Gene3D" id="2.30.40.10">
    <property type="entry name" value="Urease, subunit C, domain 1"/>
    <property type="match status" value="1"/>
</dbReference>
<keyword evidence="4" id="KW-1185">Reference proteome</keyword>
<keyword evidence="1" id="KW-0732">Signal</keyword>
<dbReference type="InterPro" id="IPR006680">
    <property type="entry name" value="Amidohydro-rel"/>
</dbReference>
<organism evidence="3 4">
    <name type="scientific">Brevundimonas viscosa</name>
    <dbReference type="NCBI Taxonomy" id="871741"/>
    <lineage>
        <taxon>Bacteria</taxon>
        <taxon>Pseudomonadati</taxon>
        <taxon>Pseudomonadota</taxon>
        <taxon>Alphaproteobacteria</taxon>
        <taxon>Caulobacterales</taxon>
        <taxon>Caulobacteraceae</taxon>
        <taxon>Brevundimonas</taxon>
    </lineage>
</organism>
<dbReference type="AlphaFoldDB" id="A0A1I6PVH6"/>